<dbReference type="AlphaFoldDB" id="A0AA38G820"/>
<keyword evidence="2" id="KW-1185">Reference proteome</keyword>
<dbReference type="EMBL" id="JAHRHJ020000004">
    <property type="protein sequence ID" value="KAH9316918.1"/>
    <property type="molecule type" value="Genomic_DNA"/>
</dbReference>
<comment type="caution">
    <text evidence="1">The sequence shown here is derived from an EMBL/GenBank/DDBJ whole genome shotgun (WGS) entry which is preliminary data.</text>
</comment>
<evidence type="ECO:0000313" key="1">
    <source>
        <dbReference type="EMBL" id="KAH9316918.1"/>
    </source>
</evidence>
<reference evidence="1 2" key="1">
    <citation type="journal article" date="2021" name="Nat. Plants">
        <title>The Taxus genome provides insights into paclitaxel biosynthesis.</title>
        <authorList>
            <person name="Xiong X."/>
            <person name="Gou J."/>
            <person name="Liao Q."/>
            <person name="Li Y."/>
            <person name="Zhou Q."/>
            <person name="Bi G."/>
            <person name="Li C."/>
            <person name="Du R."/>
            <person name="Wang X."/>
            <person name="Sun T."/>
            <person name="Guo L."/>
            <person name="Liang H."/>
            <person name="Lu P."/>
            <person name="Wu Y."/>
            <person name="Zhang Z."/>
            <person name="Ro D.K."/>
            <person name="Shang Y."/>
            <person name="Huang S."/>
            <person name="Yan J."/>
        </authorList>
    </citation>
    <scope>NUCLEOTIDE SEQUENCE [LARGE SCALE GENOMIC DNA]</scope>
    <source>
        <strain evidence="1">Ta-2019</strain>
    </source>
</reference>
<accession>A0AA38G820</accession>
<feature type="non-terminal residue" evidence="1">
    <location>
        <position position="49"/>
    </location>
</feature>
<dbReference type="Proteomes" id="UP000824469">
    <property type="component" value="Unassembled WGS sequence"/>
</dbReference>
<name>A0AA38G820_TAXCH</name>
<protein>
    <submittedName>
        <fullName evidence="1">Uncharacterized protein</fullName>
    </submittedName>
</protein>
<gene>
    <name evidence="1" type="ORF">KI387_018687</name>
</gene>
<evidence type="ECO:0000313" key="2">
    <source>
        <dbReference type="Proteomes" id="UP000824469"/>
    </source>
</evidence>
<sequence length="49" mass="5799">PIKLRTSLDMRMYSIVNCENLHLYEPSMLDEDEVLQLLPSIEDYVLDSR</sequence>
<organism evidence="1 2">
    <name type="scientific">Taxus chinensis</name>
    <name type="common">Chinese yew</name>
    <name type="synonym">Taxus wallichiana var. chinensis</name>
    <dbReference type="NCBI Taxonomy" id="29808"/>
    <lineage>
        <taxon>Eukaryota</taxon>
        <taxon>Viridiplantae</taxon>
        <taxon>Streptophyta</taxon>
        <taxon>Embryophyta</taxon>
        <taxon>Tracheophyta</taxon>
        <taxon>Spermatophyta</taxon>
        <taxon>Pinopsida</taxon>
        <taxon>Pinidae</taxon>
        <taxon>Conifers II</taxon>
        <taxon>Cupressales</taxon>
        <taxon>Taxaceae</taxon>
        <taxon>Taxus</taxon>
    </lineage>
</organism>
<proteinExistence type="predicted"/>
<feature type="non-terminal residue" evidence="1">
    <location>
        <position position="1"/>
    </location>
</feature>